<evidence type="ECO:0000256" key="4">
    <source>
        <dbReference type="ARBA" id="ARBA00022840"/>
    </source>
</evidence>
<dbReference type="AlphaFoldDB" id="A0A0A7FWE5"/>
<dbReference type="PANTHER" id="PTHR42798:SF7">
    <property type="entry name" value="ALPHA-D-RIBOSE 1-METHYLPHOSPHONATE 5-TRIPHOSPHATE SYNTHASE SUBUNIT PHNL"/>
    <property type="match status" value="1"/>
</dbReference>
<name>A0A0A7FWE5_9CLOT</name>
<dbReference type="InterPro" id="IPR027417">
    <property type="entry name" value="P-loop_NTPase"/>
</dbReference>
<dbReference type="RefSeq" id="WP_039310871.1">
    <property type="nucleotide sequence ID" value="NZ_CP006905.1"/>
</dbReference>
<evidence type="ECO:0000313" key="6">
    <source>
        <dbReference type="EMBL" id="AIY83888.1"/>
    </source>
</evidence>
<comment type="similarity">
    <text evidence="1">Belongs to the ABC transporter superfamily.</text>
</comment>
<dbReference type="InterPro" id="IPR003593">
    <property type="entry name" value="AAA+_ATPase"/>
</dbReference>
<evidence type="ECO:0000256" key="2">
    <source>
        <dbReference type="ARBA" id="ARBA00022448"/>
    </source>
</evidence>
<dbReference type="SUPFAM" id="SSF52540">
    <property type="entry name" value="P-loop containing nucleoside triphosphate hydrolases"/>
    <property type="match status" value="1"/>
</dbReference>
<dbReference type="Pfam" id="PF00005">
    <property type="entry name" value="ABC_tran"/>
    <property type="match status" value="1"/>
</dbReference>
<dbReference type="PANTHER" id="PTHR42798">
    <property type="entry name" value="LIPOPROTEIN-RELEASING SYSTEM ATP-BINDING PROTEIN LOLD"/>
    <property type="match status" value="1"/>
</dbReference>
<evidence type="ECO:0000313" key="7">
    <source>
        <dbReference type="Proteomes" id="UP000030635"/>
    </source>
</evidence>
<proteinExistence type="inferred from homology"/>
<reference evidence="6 7" key="1">
    <citation type="journal article" date="2015" name="Infect. Genet. Evol.">
        <title>Genomic sequences of six botulinum neurotoxin-producing strains representing three clostridial species illustrate the mobility and diversity of botulinum neurotoxin genes.</title>
        <authorList>
            <person name="Smith T.J."/>
            <person name="Hill K.K."/>
            <person name="Xie G."/>
            <person name="Foley B.T."/>
            <person name="Williamson C.H."/>
            <person name="Foster J.T."/>
            <person name="Johnson S.L."/>
            <person name="Chertkov O."/>
            <person name="Teshima H."/>
            <person name="Gibbons H.S."/>
            <person name="Johnsky L.A."/>
            <person name="Karavis M.A."/>
            <person name="Smith L.A."/>
        </authorList>
    </citation>
    <scope>NUCLEOTIDE SEQUENCE [LARGE SCALE GENOMIC DNA]</scope>
    <source>
        <strain evidence="6 7">Sullivan</strain>
    </source>
</reference>
<dbReference type="InterPro" id="IPR017911">
    <property type="entry name" value="MacB-like_ATP-bd"/>
</dbReference>
<protein>
    <submittedName>
        <fullName evidence="6">ABC transporter family protein</fullName>
    </submittedName>
</protein>
<dbReference type="PROSITE" id="PS50893">
    <property type="entry name" value="ABC_TRANSPORTER_2"/>
    <property type="match status" value="1"/>
</dbReference>
<keyword evidence="3" id="KW-0547">Nucleotide-binding</keyword>
<dbReference type="KEGG" id="cbv:U729_178"/>
<dbReference type="EMBL" id="CP006905">
    <property type="protein sequence ID" value="AIY83888.1"/>
    <property type="molecule type" value="Genomic_DNA"/>
</dbReference>
<evidence type="ECO:0000256" key="3">
    <source>
        <dbReference type="ARBA" id="ARBA00022741"/>
    </source>
</evidence>
<dbReference type="GO" id="GO:0098796">
    <property type="term" value="C:membrane protein complex"/>
    <property type="evidence" value="ECO:0007669"/>
    <property type="project" value="UniProtKB-ARBA"/>
</dbReference>
<dbReference type="GO" id="GO:0016887">
    <property type="term" value="F:ATP hydrolysis activity"/>
    <property type="evidence" value="ECO:0007669"/>
    <property type="project" value="InterPro"/>
</dbReference>
<dbReference type="GO" id="GO:0022857">
    <property type="term" value="F:transmembrane transporter activity"/>
    <property type="evidence" value="ECO:0007669"/>
    <property type="project" value="UniProtKB-ARBA"/>
</dbReference>
<keyword evidence="2" id="KW-0813">Transport</keyword>
<dbReference type="SMART" id="SM00382">
    <property type="entry name" value="AAA"/>
    <property type="match status" value="1"/>
</dbReference>
<dbReference type="Proteomes" id="UP000030635">
    <property type="component" value="Chromosome"/>
</dbReference>
<keyword evidence="4" id="KW-0067">ATP-binding</keyword>
<organism evidence="6 7">
    <name type="scientific">Clostridium baratii str. Sullivan</name>
    <dbReference type="NCBI Taxonomy" id="1415775"/>
    <lineage>
        <taxon>Bacteria</taxon>
        <taxon>Bacillati</taxon>
        <taxon>Bacillota</taxon>
        <taxon>Clostridia</taxon>
        <taxon>Eubacteriales</taxon>
        <taxon>Clostridiaceae</taxon>
        <taxon>Clostridium</taxon>
    </lineage>
</organism>
<dbReference type="GO" id="GO:0005524">
    <property type="term" value="F:ATP binding"/>
    <property type="evidence" value="ECO:0007669"/>
    <property type="project" value="UniProtKB-KW"/>
</dbReference>
<feature type="domain" description="ABC transporter" evidence="5">
    <location>
        <begin position="20"/>
        <end position="257"/>
    </location>
</feature>
<gene>
    <name evidence="6" type="ORF">U729_178</name>
</gene>
<accession>A0A0A7FWE5</accession>
<evidence type="ECO:0000259" key="5">
    <source>
        <dbReference type="PROSITE" id="PS50893"/>
    </source>
</evidence>
<dbReference type="Gene3D" id="3.40.50.300">
    <property type="entry name" value="P-loop containing nucleotide triphosphate hydrolases"/>
    <property type="match status" value="1"/>
</dbReference>
<keyword evidence="7" id="KW-1185">Reference proteome</keyword>
<dbReference type="eggNOG" id="COG1136">
    <property type="taxonomic scope" value="Bacteria"/>
</dbReference>
<dbReference type="STRING" id="1561.NPD11_2797"/>
<dbReference type="CDD" id="cd03255">
    <property type="entry name" value="ABC_MJ0796_LolCDE_FtsE"/>
    <property type="match status" value="1"/>
</dbReference>
<dbReference type="OrthoDB" id="9802264at2"/>
<dbReference type="HOGENOM" id="CLU_000604_1_22_9"/>
<dbReference type="InterPro" id="IPR003439">
    <property type="entry name" value="ABC_transporter-like_ATP-bd"/>
</dbReference>
<sequence>MYAIEAKNITKKYYRNFQGIKIPAIADKEEEYVTTALNNVSLNIKNGEFVVIMGPSGAGKSTFLNMISTVDFQTSGVVKINGKNIKKMSENSISEFRYNNLGFIFQNCNTLSNLTIKENIVLPLTLAGVSIEEANKKVENISVRLNIKDILEKYPDECSGGQIQRVSAARALINNPSIIIADEPTGNLDSKNSYELLSFLKELNENDKKTIVMVTHDAMVASYSNRVIYIRDGIIEKELLREKKEQKEFFYEIIEYISKESGYFFNK</sequence>
<evidence type="ECO:0000256" key="1">
    <source>
        <dbReference type="ARBA" id="ARBA00005417"/>
    </source>
</evidence>
<dbReference type="FunFam" id="3.40.50.300:FF:000032">
    <property type="entry name" value="Export ABC transporter ATP-binding protein"/>
    <property type="match status" value="1"/>
</dbReference>